<name>A0A553K1F4_9ACTN</name>
<comment type="similarity">
    <text evidence="1">Belongs to the AHA1 family.</text>
</comment>
<protein>
    <submittedName>
        <fullName evidence="3">Polyketide cyclase</fullName>
    </submittedName>
</protein>
<dbReference type="InterPro" id="IPR013538">
    <property type="entry name" value="ASHA1/2-like_C"/>
</dbReference>
<comment type="caution">
    <text evidence="3">The sequence shown here is derived from an EMBL/GenBank/DDBJ whole genome shotgun (WGS) entry which is preliminary data.</text>
</comment>
<sequence length="218" mass="23118">MVDVITQLGAVSRAVAEEEREGEPSRVQSLEQTYPSPIDDVWEAVTSAERIERWFMPVEGELALGGRYQLVGNAGGKVLECEPPSEGTARYRITWEFGGGMSWVTVSLAEQGAETRLVLEHVARVADVPQEMWDTFGPGATGVGWDGGLLGLSLHLGGIHGKLAPEEAEAWAATAEGRQFYRGAADAWAAAHVASGADAGVAARNADATFGFYTGEPG</sequence>
<dbReference type="SUPFAM" id="SSF55961">
    <property type="entry name" value="Bet v1-like"/>
    <property type="match status" value="1"/>
</dbReference>
<dbReference type="OrthoDB" id="8117292at2"/>
<organism evidence="3 4">
    <name type="scientific">Tessaracoccus rhinocerotis</name>
    <dbReference type="NCBI Taxonomy" id="1689449"/>
    <lineage>
        <taxon>Bacteria</taxon>
        <taxon>Bacillati</taxon>
        <taxon>Actinomycetota</taxon>
        <taxon>Actinomycetes</taxon>
        <taxon>Propionibacteriales</taxon>
        <taxon>Propionibacteriaceae</taxon>
        <taxon>Tessaracoccus</taxon>
    </lineage>
</organism>
<dbReference type="AlphaFoldDB" id="A0A553K1F4"/>
<evidence type="ECO:0000313" key="4">
    <source>
        <dbReference type="Proteomes" id="UP000317638"/>
    </source>
</evidence>
<accession>A0A553K1F4</accession>
<feature type="domain" description="Activator of Hsp90 ATPase homologue 1/2-like C-terminal" evidence="2">
    <location>
        <begin position="37"/>
        <end position="132"/>
    </location>
</feature>
<dbReference type="RefSeq" id="WP_143937434.1">
    <property type="nucleotide sequence ID" value="NZ_VKKG01000002.1"/>
</dbReference>
<evidence type="ECO:0000256" key="1">
    <source>
        <dbReference type="ARBA" id="ARBA00006817"/>
    </source>
</evidence>
<dbReference type="Pfam" id="PF08327">
    <property type="entry name" value="AHSA1"/>
    <property type="match status" value="1"/>
</dbReference>
<dbReference type="InterPro" id="IPR023393">
    <property type="entry name" value="START-like_dom_sf"/>
</dbReference>
<dbReference type="EMBL" id="VKKG01000002">
    <property type="protein sequence ID" value="TRY18538.1"/>
    <property type="molecule type" value="Genomic_DNA"/>
</dbReference>
<evidence type="ECO:0000259" key="2">
    <source>
        <dbReference type="Pfam" id="PF08327"/>
    </source>
</evidence>
<reference evidence="3 4" key="1">
    <citation type="submission" date="2019-07" db="EMBL/GenBank/DDBJ databases">
        <authorList>
            <person name="Zhou L.-Y."/>
        </authorList>
    </citation>
    <scope>NUCLEOTIDE SEQUENCE [LARGE SCALE GENOMIC DNA]</scope>
    <source>
        <strain evidence="3 4">YIM 101269</strain>
    </source>
</reference>
<proteinExistence type="inferred from homology"/>
<dbReference type="Gene3D" id="3.30.530.20">
    <property type="match status" value="1"/>
</dbReference>
<gene>
    <name evidence="3" type="ORF">FOJ82_05255</name>
</gene>
<evidence type="ECO:0000313" key="3">
    <source>
        <dbReference type="EMBL" id="TRY18538.1"/>
    </source>
</evidence>
<keyword evidence="4" id="KW-1185">Reference proteome</keyword>
<dbReference type="Proteomes" id="UP000317638">
    <property type="component" value="Unassembled WGS sequence"/>
</dbReference>